<comment type="caution">
    <text evidence="1">The sequence shown here is derived from an EMBL/GenBank/DDBJ whole genome shotgun (WGS) entry which is preliminary data.</text>
</comment>
<proteinExistence type="predicted"/>
<name>A0ABV2SZE3_9BACT</name>
<gene>
    <name evidence="1" type="ORF">ABR189_02140</name>
</gene>
<dbReference type="InterPro" id="IPR025368">
    <property type="entry name" value="DUF4272"/>
</dbReference>
<dbReference type="Pfam" id="PF14094">
    <property type="entry name" value="DUF4272"/>
    <property type="match status" value="1"/>
</dbReference>
<sequence>MENCTIYSHDVNMDKVLTVLQSHFDQSAIKVNGTAEQWESVVVTTGKKLWKPGQTLTLRYRQRTVPGYQLPPSGEAIAENLRGMYNYVAGIQAANTGLQELLLAKIATINTELTLIADPAFTAQHAAVIMQLAKEMDAFLFSGNNGVFKTETQGFWDQQGDLLLDTTGASTAATLTVNIASAYFDDHAAVNTPAPDATARKARSEAQLKAMEVKTNRFLPVVTNEATVVIRSAREIAERLVVLSAVNSVAFNHFSGAEITTYLQKNNLWELTTPKEKIFLEHPKEADKMRETWKCEGIWVLLWALKKLSAIGAMDALANLDMIAAEDYPFRGLEGNPAAYIAAAGDMRSSAEILDANDLYYRADWACVDARIKGTGIEVLHPGIVYERHYALNWLISYHEQPWDEVSCDT</sequence>
<organism evidence="1 2">
    <name type="scientific">Chitinophaga defluvii</name>
    <dbReference type="NCBI Taxonomy" id="3163343"/>
    <lineage>
        <taxon>Bacteria</taxon>
        <taxon>Pseudomonadati</taxon>
        <taxon>Bacteroidota</taxon>
        <taxon>Chitinophagia</taxon>
        <taxon>Chitinophagales</taxon>
        <taxon>Chitinophagaceae</taxon>
        <taxon>Chitinophaga</taxon>
    </lineage>
</organism>
<dbReference type="RefSeq" id="WP_354658792.1">
    <property type="nucleotide sequence ID" value="NZ_JBEXAC010000001.1"/>
</dbReference>
<protein>
    <submittedName>
        <fullName evidence="1">DUF4272 domain-containing protein</fullName>
    </submittedName>
</protein>
<dbReference type="EMBL" id="JBEXAC010000001">
    <property type="protein sequence ID" value="MET6996144.1"/>
    <property type="molecule type" value="Genomic_DNA"/>
</dbReference>
<reference evidence="1 2" key="1">
    <citation type="submission" date="2024-06" db="EMBL/GenBank/DDBJ databases">
        <title>Chitinophaga defluvii sp. nov., isolated from municipal sewage.</title>
        <authorList>
            <person name="Zhang L."/>
        </authorList>
    </citation>
    <scope>NUCLEOTIDE SEQUENCE [LARGE SCALE GENOMIC DNA]</scope>
    <source>
        <strain evidence="1 2">H8</strain>
    </source>
</reference>
<evidence type="ECO:0000313" key="1">
    <source>
        <dbReference type="EMBL" id="MET6996144.1"/>
    </source>
</evidence>
<dbReference type="Proteomes" id="UP001549749">
    <property type="component" value="Unassembled WGS sequence"/>
</dbReference>
<keyword evidence="2" id="KW-1185">Reference proteome</keyword>
<accession>A0ABV2SZE3</accession>
<evidence type="ECO:0000313" key="2">
    <source>
        <dbReference type="Proteomes" id="UP001549749"/>
    </source>
</evidence>